<accession>A0ABU6CXK9</accession>
<organism evidence="1 2">
    <name type="scientific">Candidatus Thiothrix phosphatis</name>
    <dbReference type="NCBI Taxonomy" id="3112415"/>
    <lineage>
        <taxon>Bacteria</taxon>
        <taxon>Pseudomonadati</taxon>
        <taxon>Pseudomonadota</taxon>
        <taxon>Gammaproteobacteria</taxon>
        <taxon>Thiotrichales</taxon>
        <taxon>Thiotrichaceae</taxon>
        <taxon>Thiothrix</taxon>
    </lineage>
</organism>
<evidence type="ECO:0000313" key="2">
    <source>
        <dbReference type="Proteomes" id="UP001308005"/>
    </source>
</evidence>
<reference evidence="2" key="1">
    <citation type="submission" date="2023-07" db="EMBL/GenBank/DDBJ databases">
        <title>The carbon used by Thiothrix.</title>
        <authorList>
            <person name="Chen L."/>
        </authorList>
    </citation>
    <scope>NUCLEOTIDE SEQUENCE [LARGE SCALE GENOMIC DNA]</scope>
</reference>
<evidence type="ECO:0000313" key="1">
    <source>
        <dbReference type="EMBL" id="MEB4591567.1"/>
    </source>
</evidence>
<name>A0ABU6CXK9_9GAMM</name>
<dbReference type="Proteomes" id="UP001308005">
    <property type="component" value="Unassembled WGS sequence"/>
</dbReference>
<proteinExistence type="predicted"/>
<comment type="caution">
    <text evidence="1">The sequence shown here is derived from an EMBL/GenBank/DDBJ whole genome shotgun (WGS) entry which is preliminary data.</text>
</comment>
<sequence>MTFYINAWLDRADPFISLHNRHTGEVVARFDRHELQACLDQGDFCLQELCNPCQRAQQELVKCLLLAQCARNARCQVEGLFEECSDNCRRFSRSQQPQRAEVLPFRRSDSPAVAFDAPQLV</sequence>
<dbReference type="EMBL" id="JAYMYJ010000110">
    <property type="protein sequence ID" value="MEB4591567.1"/>
    <property type="molecule type" value="Genomic_DNA"/>
</dbReference>
<protein>
    <submittedName>
        <fullName evidence="1">Uncharacterized protein</fullName>
    </submittedName>
</protein>
<dbReference type="RefSeq" id="WP_324695265.1">
    <property type="nucleotide sequence ID" value="NZ_JAYMYJ010000110.1"/>
</dbReference>
<keyword evidence="2" id="KW-1185">Reference proteome</keyword>
<gene>
    <name evidence="1" type="ORF">VSS37_11295</name>
</gene>